<dbReference type="PANTHER" id="PTHR46621:SF1">
    <property type="entry name" value="SNRNA-ACTIVATING PROTEIN COMPLEX SUBUNIT 4"/>
    <property type="match status" value="1"/>
</dbReference>
<reference evidence="9 10" key="1">
    <citation type="submission" date="2014-04" db="EMBL/GenBank/DDBJ databases">
        <authorList>
            <consortium name="DOE Joint Genome Institute"/>
            <person name="Kuo A."/>
            <person name="Gay G."/>
            <person name="Dore J."/>
            <person name="Kohler A."/>
            <person name="Nagy L.G."/>
            <person name="Floudas D."/>
            <person name="Copeland A."/>
            <person name="Barry K.W."/>
            <person name="Cichocki N."/>
            <person name="Veneault-Fourrey C."/>
            <person name="LaButti K."/>
            <person name="Lindquist E.A."/>
            <person name="Lipzen A."/>
            <person name="Lundell T."/>
            <person name="Morin E."/>
            <person name="Murat C."/>
            <person name="Sun H."/>
            <person name="Tunlid A."/>
            <person name="Henrissat B."/>
            <person name="Grigoriev I.V."/>
            <person name="Hibbett D.S."/>
            <person name="Martin F."/>
            <person name="Nordberg H.P."/>
            <person name="Cantor M.N."/>
            <person name="Hua S.X."/>
        </authorList>
    </citation>
    <scope>NUCLEOTIDE SEQUENCE [LARGE SCALE GENOMIC DNA]</scope>
    <source>
        <strain evidence="10">h7</strain>
    </source>
</reference>
<gene>
    <name evidence="9" type="ORF">M413DRAFT_440894</name>
</gene>
<evidence type="ECO:0000256" key="6">
    <source>
        <dbReference type="SAM" id="MobiDB-lite"/>
    </source>
</evidence>
<reference evidence="10" key="2">
    <citation type="submission" date="2015-01" db="EMBL/GenBank/DDBJ databases">
        <title>Evolutionary Origins and Diversification of the Mycorrhizal Mutualists.</title>
        <authorList>
            <consortium name="DOE Joint Genome Institute"/>
            <consortium name="Mycorrhizal Genomics Consortium"/>
            <person name="Kohler A."/>
            <person name="Kuo A."/>
            <person name="Nagy L.G."/>
            <person name="Floudas D."/>
            <person name="Copeland A."/>
            <person name="Barry K.W."/>
            <person name="Cichocki N."/>
            <person name="Veneault-Fourrey C."/>
            <person name="LaButti K."/>
            <person name="Lindquist E.A."/>
            <person name="Lipzen A."/>
            <person name="Lundell T."/>
            <person name="Morin E."/>
            <person name="Murat C."/>
            <person name="Riley R."/>
            <person name="Ohm R."/>
            <person name="Sun H."/>
            <person name="Tunlid A."/>
            <person name="Henrissat B."/>
            <person name="Grigoriev I.V."/>
            <person name="Hibbett D.S."/>
            <person name="Martin F."/>
        </authorList>
    </citation>
    <scope>NUCLEOTIDE SEQUENCE [LARGE SCALE GENOMIC DNA]</scope>
    <source>
        <strain evidence="10">h7</strain>
    </source>
</reference>
<feature type="compositionally biased region" description="Polar residues" evidence="6">
    <location>
        <begin position="632"/>
        <end position="674"/>
    </location>
</feature>
<dbReference type="InterPro" id="IPR001005">
    <property type="entry name" value="SANT/Myb"/>
</dbReference>
<accession>A0A0C2YY09</accession>
<feature type="region of interest" description="Disordered" evidence="6">
    <location>
        <begin position="383"/>
        <end position="412"/>
    </location>
</feature>
<dbReference type="OrthoDB" id="2143914at2759"/>
<dbReference type="InterPro" id="IPR017930">
    <property type="entry name" value="Myb_dom"/>
</dbReference>
<sequence length="731" mass="79653">MKSAKQLAQDALDANKKVQHVLAQRAQQLEADLKEADDLLVAASVEEGEEDPEPEVLIPGAKKAVGIFPSSEFLNPNSPFYEEAMKRSTYVTNTQPHPMKPKDLEVLAKAVRQENERLQAYKRGPIVQSDSTIDLDNNIEGLDWERIAEKVSDASSVKRNATECRVVWVSDRHPRINHGEWTTSELEKLNSITSGYGQANMKVDWVQVAESLGTNRTPIDCMRHGTSRPRHVWTDEADEKLIAAVDSCGIDNWQQVARKVSENVTAGQCQGRWQKSVNPRLKRGPWTEEEDELLKKAVAGFGNSWIHVATAIPGRTNDQCRERWTEHVKLSALQLKWTEEEDKTLMESVRELGNQWKTISFRIGNNKTGPSCRLRYDKLKRLDKRSSSSTPGAVSAVSAHEIPPIAGPSRLNLPHEVDQQTATLPTNMAVEPSSNTLVFVPSIPNAVSRARPKPKARAKGKEKAPAADDPPTPHNPHDTVNSQQEGSHTEVPAALPKVRKSTKTVAHVTQTDSVSTTQEIVDGDKAPKPTRRRTKANTTDPGLHHAAEGPAATAPKERPKPRPKSKKGATDAPTSESARSAGVVLTDTPRELSPKHDGAPKQDAASTAGRKRKANNVDPSSTGPVPKKVRLSRQTSNSNGPSTTNGPSTVDASDLEIQSTTPIAESDAPTSSSMVVDASPGKPGQQQLRRGRSRKAAEPGPAESVHAATVTDTTSTVKRGRGRPRKSKNTP</sequence>
<keyword evidence="4" id="KW-0539">Nucleus</keyword>
<dbReference type="Pfam" id="PF00249">
    <property type="entry name" value="Myb_DNA-binding"/>
    <property type="match status" value="3"/>
</dbReference>
<dbReference type="SUPFAM" id="SSF46689">
    <property type="entry name" value="Homeodomain-like"/>
    <property type="match status" value="3"/>
</dbReference>
<feature type="domain" description="Myb-like" evidence="7">
    <location>
        <begin position="336"/>
        <end position="380"/>
    </location>
</feature>
<dbReference type="HOGENOM" id="CLU_022146_0_0_1"/>
<evidence type="ECO:0000256" key="2">
    <source>
        <dbReference type="ARBA" id="ARBA00023125"/>
    </source>
</evidence>
<feature type="region of interest" description="Disordered" evidence="6">
    <location>
        <begin position="445"/>
        <end position="731"/>
    </location>
</feature>
<evidence type="ECO:0000256" key="5">
    <source>
        <dbReference type="SAM" id="Coils"/>
    </source>
</evidence>
<evidence type="ECO:0000256" key="4">
    <source>
        <dbReference type="ARBA" id="ARBA00023242"/>
    </source>
</evidence>
<dbReference type="Proteomes" id="UP000053424">
    <property type="component" value="Unassembled WGS sequence"/>
</dbReference>
<feature type="compositionally biased region" description="Basic residues" evidence="6">
    <location>
        <begin position="718"/>
        <end position="731"/>
    </location>
</feature>
<dbReference type="InterPro" id="IPR017956">
    <property type="entry name" value="AT_hook_DNA-bd_motif"/>
</dbReference>
<dbReference type="STRING" id="686832.A0A0C2YY09"/>
<evidence type="ECO:0000313" key="10">
    <source>
        <dbReference type="Proteomes" id="UP000053424"/>
    </source>
</evidence>
<feature type="compositionally biased region" description="Polar residues" evidence="6">
    <location>
        <begin position="503"/>
        <end position="519"/>
    </location>
</feature>
<feature type="domain" description="HTH myb-type" evidence="8">
    <location>
        <begin position="336"/>
        <end position="384"/>
    </location>
</feature>
<feature type="domain" description="HTH myb-type" evidence="8">
    <location>
        <begin position="233"/>
        <end position="275"/>
    </location>
</feature>
<keyword evidence="3" id="KW-0804">Transcription</keyword>
<dbReference type="GO" id="GO:0042795">
    <property type="term" value="P:snRNA transcription by RNA polymerase II"/>
    <property type="evidence" value="ECO:0007669"/>
    <property type="project" value="TreeGrafter"/>
</dbReference>
<feature type="compositionally biased region" description="Basic and acidic residues" evidence="6">
    <location>
        <begin position="588"/>
        <end position="600"/>
    </location>
</feature>
<feature type="domain" description="HTH myb-type" evidence="8">
    <location>
        <begin position="278"/>
        <end position="332"/>
    </location>
</feature>
<keyword evidence="5" id="KW-0175">Coiled coil</keyword>
<dbReference type="PROSITE" id="PS50090">
    <property type="entry name" value="MYB_LIKE"/>
    <property type="match status" value="4"/>
</dbReference>
<proteinExistence type="predicted"/>
<protein>
    <submittedName>
        <fullName evidence="9">Uncharacterized protein</fullName>
    </submittedName>
</protein>
<dbReference type="Gene3D" id="1.10.10.60">
    <property type="entry name" value="Homeodomain-like"/>
    <property type="match status" value="4"/>
</dbReference>
<dbReference type="CDD" id="cd00167">
    <property type="entry name" value="SANT"/>
    <property type="match status" value="3"/>
</dbReference>
<keyword evidence="2" id="KW-0238">DNA-binding</keyword>
<evidence type="ECO:0000256" key="3">
    <source>
        <dbReference type="ARBA" id="ARBA00023163"/>
    </source>
</evidence>
<evidence type="ECO:0000313" key="9">
    <source>
        <dbReference type="EMBL" id="KIM45842.1"/>
    </source>
</evidence>
<dbReference type="SMART" id="SM00717">
    <property type="entry name" value="SANT"/>
    <property type="match status" value="5"/>
</dbReference>
<keyword evidence="10" id="KW-1185">Reference proteome</keyword>
<feature type="domain" description="Myb-like" evidence="7">
    <location>
        <begin position="278"/>
        <end position="328"/>
    </location>
</feature>
<dbReference type="EMBL" id="KN831771">
    <property type="protein sequence ID" value="KIM45842.1"/>
    <property type="molecule type" value="Genomic_DNA"/>
</dbReference>
<name>A0A0C2YY09_HEBCY</name>
<dbReference type="GO" id="GO:0042796">
    <property type="term" value="P:snRNA transcription by RNA polymerase III"/>
    <property type="evidence" value="ECO:0007669"/>
    <property type="project" value="TreeGrafter"/>
</dbReference>
<evidence type="ECO:0000259" key="8">
    <source>
        <dbReference type="PROSITE" id="PS51294"/>
    </source>
</evidence>
<feature type="coiled-coil region" evidence="5">
    <location>
        <begin position="19"/>
        <end position="46"/>
    </location>
</feature>
<evidence type="ECO:0000259" key="7">
    <source>
        <dbReference type="PROSITE" id="PS50090"/>
    </source>
</evidence>
<dbReference type="GO" id="GO:0000978">
    <property type="term" value="F:RNA polymerase II cis-regulatory region sequence-specific DNA binding"/>
    <property type="evidence" value="ECO:0007669"/>
    <property type="project" value="TreeGrafter"/>
</dbReference>
<dbReference type="PROSITE" id="PS51294">
    <property type="entry name" value="HTH_MYB"/>
    <property type="match status" value="3"/>
</dbReference>
<dbReference type="AlphaFoldDB" id="A0A0C2YY09"/>
<dbReference type="GO" id="GO:0001006">
    <property type="term" value="F:RNA polymerase III type 3 promoter sequence-specific DNA binding"/>
    <property type="evidence" value="ECO:0007669"/>
    <property type="project" value="TreeGrafter"/>
</dbReference>
<keyword evidence="1" id="KW-0805">Transcription regulation</keyword>
<organism evidence="9 10">
    <name type="scientific">Hebeloma cylindrosporum</name>
    <dbReference type="NCBI Taxonomy" id="76867"/>
    <lineage>
        <taxon>Eukaryota</taxon>
        <taxon>Fungi</taxon>
        <taxon>Dikarya</taxon>
        <taxon>Basidiomycota</taxon>
        <taxon>Agaricomycotina</taxon>
        <taxon>Agaricomycetes</taxon>
        <taxon>Agaricomycetidae</taxon>
        <taxon>Agaricales</taxon>
        <taxon>Agaricineae</taxon>
        <taxon>Hymenogastraceae</taxon>
        <taxon>Hebeloma</taxon>
    </lineage>
</organism>
<feature type="domain" description="Myb-like" evidence="7">
    <location>
        <begin position="225"/>
        <end position="277"/>
    </location>
</feature>
<dbReference type="PANTHER" id="PTHR46621">
    <property type="entry name" value="SNRNA-ACTIVATING PROTEIN COMPLEX SUBUNIT 4"/>
    <property type="match status" value="1"/>
</dbReference>
<feature type="domain" description="Myb-like" evidence="7">
    <location>
        <begin position="173"/>
        <end position="221"/>
    </location>
</feature>
<dbReference type="SMART" id="SM00384">
    <property type="entry name" value="AT_hook"/>
    <property type="match status" value="2"/>
</dbReference>
<dbReference type="InterPro" id="IPR051575">
    <property type="entry name" value="Myb-like_DNA-bd"/>
</dbReference>
<dbReference type="GO" id="GO:0019185">
    <property type="term" value="C:snRNA-activating protein complex"/>
    <property type="evidence" value="ECO:0007669"/>
    <property type="project" value="TreeGrafter"/>
</dbReference>
<evidence type="ECO:0000256" key="1">
    <source>
        <dbReference type="ARBA" id="ARBA00023015"/>
    </source>
</evidence>
<dbReference type="InterPro" id="IPR009057">
    <property type="entry name" value="Homeodomain-like_sf"/>
</dbReference>